<dbReference type="EMBL" id="BIFR01000001">
    <property type="protein sequence ID" value="GCE12183.1"/>
    <property type="molecule type" value="Genomic_DNA"/>
</dbReference>
<dbReference type="Pfam" id="PF08281">
    <property type="entry name" value="Sigma70_r4_2"/>
    <property type="match status" value="1"/>
</dbReference>
<evidence type="ECO:0000313" key="5">
    <source>
        <dbReference type="EMBL" id="GCE12183.1"/>
    </source>
</evidence>
<dbReference type="GO" id="GO:0003677">
    <property type="term" value="F:DNA binding"/>
    <property type="evidence" value="ECO:0007669"/>
    <property type="project" value="UniProtKB-KW"/>
</dbReference>
<feature type="domain" description="RNA polymerase sigma-70 region 2" evidence="2">
    <location>
        <begin position="23"/>
        <end position="89"/>
    </location>
</feature>
<dbReference type="PANTHER" id="PTHR47756">
    <property type="entry name" value="BLL6612 PROTEIN-RELATED"/>
    <property type="match status" value="1"/>
</dbReference>
<dbReference type="RefSeq" id="WP_126579824.1">
    <property type="nucleotide sequence ID" value="NZ_BIFR01000001.1"/>
</dbReference>
<gene>
    <name evidence="5" type="primary">rpoE_5</name>
    <name evidence="5" type="ORF">KTT_20420</name>
</gene>
<reference evidence="6" key="1">
    <citation type="submission" date="2018-12" db="EMBL/GenBank/DDBJ databases">
        <title>Tengunoibacter tsumagoiensis gen. nov., sp. nov., Dictyobacter kobayashii sp. nov., D. alpinus sp. nov., and D. joshuensis sp. nov. and description of Dictyobacteraceae fam. nov. within the order Ktedonobacterales isolated from Tengu-no-mugimeshi.</title>
        <authorList>
            <person name="Wang C.M."/>
            <person name="Zheng Y."/>
            <person name="Sakai Y."/>
            <person name="Toyoda A."/>
            <person name="Minakuchi Y."/>
            <person name="Abe K."/>
            <person name="Yokota A."/>
            <person name="Yabe S."/>
        </authorList>
    </citation>
    <scope>NUCLEOTIDE SEQUENCE [LARGE SCALE GENOMIC DNA]</scope>
    <source>
        <strain evidence="6">Uno3</strain>
    </source>
</reference>
<keyword evidence="1" id="KW-0731">Sigma factor</keyword>
<dbReference type="InterPro" id="IPR013249">
    <property type="entry name" value="RNA_pol_sigma70_r4_t2"/>
</dbReference>
<evidence type="ECO:0000313" key="6">
    <source>
        <dbReference type="Proteomes" id="UP000287352"/>
    </source>
</evidence>
<keyword evidence="6" id="KW-1185">Reference proteome</keyword>
<keyword evidence="1" id="KW-0805">Transcription regulation</keyword>
<evidence type="ECO:0000259" key="3">
    <source>
        <dbReference type="Pfam" id="PF08281"/>
    </source>
</evidence>
<dbReference type="SUPFAM" id="SSF88659">
    <property type="entry name" value="Sigma3 and sigma4 domains of RNA polymerase sigma factors"/>
    <property type="match status" value="1"/>
</dbReference>
<dbReference type="Pfam" id="PF04542">
    <property type="entry name" value="Sigma70_r2"/>
    <property type="match status" value="1"/>
</dbReference>
<feature type="domain" description="RNA polymerase sigma factor 70 region 4 type 2" evidence="3">
    <location>
        <begin position="112"/>
        <end position="163"/>
    </location>
</feature>
<dbReference type="Gene3D" id="1.10.1740.10">
    <property type="match status" value="1"/>
</dbReference>
<dbReference type="InterPro" id="IPR036388">
    <property type="entry name" value="WH-like_DNA-bd_sf"/>
</dbReference>
<evidence type="ECO:0000259" key="2">
    <source>
        <dbReference type="Pfam" id="PF04542"/>
    </source>
</evidence>
<dbReference type="Pfam" id="PF20239">
    <property type="entry name" value="DUF6596"/>
    <property type="match status" value="1"/>
</dbReference>
<dbReference type="Proteomes" id="UP000287352">
    <property type="component" value="Unassembled WGS sequence"/>
</dbReference>
<evidence type="ECO:0000259" key="4">
    <source>
        <dbReference type="Pfam" id="PF20239"/>
    </source>
</evidence>
<keyword evidence="1" id="KW-0804">Transcription</keyword>
<name>A0A401ZZC4_9CHLR</name>
<dbReference type="InterPro" id="IPR013324">
    <property type="entry name" value="RNA_pol_sigma_r3/r4-like"/>
</dbReference>
<comment type="similarity">
    <text evidence="1">Belongs to the sigma-70 factor family. ECF subfamily.</text>
</comment>
<dbReference type="AlphaFoldDB" id="A0A401ZZC4"/>
<dbReference type="GO" id="GO:0016987">
    <property type="term" value="F:sigma factor activity"/>
    <property type="evidence" value="ECO:0007669"/>
    <property type="project" value="UniProtKB-KW"/>
</dbReference>
<evidence type="ECO:0000256" key="1">
    <source>
        <dbReference type="RuleBase" id="RU000716"/>
    </source>
</evidence>
<dbReference type="InterPro" id="IPR013325">
    <property type="entry name" value="RNA_pol_sigma_r2"/>
</dbReference>
<organism evidence="5 6">
    <name type="scientific">Tengunoibacter tsumagoiensis</name>
    <dbReference type="NCBI Taxonomy" id="2014871"/>
    <lineage>
        <taxon>Bacteria</taxon>
        <taxon>Bacillati</taxon>
        <taxon>Chloroflexota</taxon>
        <taxon>Ktedonobacteria</taxon>
        <taxon>Ktedonobacterales</taxon>
        <taxon>Dictyobacteraceae</taxon>
        <taxon>Tengunoibacter</taxon>
    </lineage>
</organism>
<dbReference type="InterPro" id="IPR046531">
    <property type="entry name" value="DUF6596"/>
</dbReference>
<dbReference type="PROSITE" id="PS01063">
    <property type="entry name" value="SIGMA70_ECF"/>
    <property type="match status" value="1"/>
</dbReference>
<comment type="caution">
    <text evidence="5">The sequence shown here is derived from an EMBL/GenBank/DDBJ whole genome shotgun (WGS) entry which is preliminary data.</text>
</comment>
<dbReference type="InterPro" id="IPR000838">
    <property type="entry name" value="RNA_pol_sigma70_ECF_CS"/>
</dbReference>
<keyword evidence="1" id="KW-0238">DNA-binding</keyword>
<sequence length="416" mass="46389">MVDTPQDPQAPEQEIQAALGTVFREEAGMLVGALVRLLGNFEVAEEIVQDALLVALERWPVEGIPARPGAWLLTVARRRAIDQLRRDARYRNQLALLERPVISEPDDRIRLMFTCCHPALSRETQVILTLRAVCGFTTAQIAHTFLASESAVARRLVRARQKIVQASIPYRVPREEELDERLGEVLTVLYLMFNEGYLASTSGVSTQRDVAEDAAWLAAFVTRLYPREPEALGLLALMRLHLARADARFDSGGNLILLANQDRARWNHQMIGEAGRLIEQAAALGRPGPYQVQAALAACHAEATSWQETDWQQILALYDLLLTMAPSPVVRLNRAVALRYVAGPVAALNEVEALTRDLEGYHRFHAIRGAFLLELGRSEHARAAELRAITLTNNQAEQILLRQRLATHNSSEDQLT</sequence>
<protein>
    <recommendedName>
        <fullName evidence="1">RNA polymerase sigma factor</fullName>
    </recommendedName>
</protein>
<dbReference type="PANTHER" id="PTHR47756:SF2">
    <property type="entry name" value="BLL6612 PROTEIN"/>
    <property type="match status" value="1"/>
</dbReference>
<feature type="domain" description="DUF6596" evidence="4">
    <location>
        <begin position="181"/>
        <end position="282"/>
    </location>
</feature>
<dbReference type="GO" id="GO:0006352">
    <property type="term" value="P:DNA-templated transcription initiation"/>
    <property type="evidence" value="ECO:0007669"/>
    <property type="project" value="InterPro"/>
</dbReference>
<dbReference type="GO" id="GO:0006950">
    <property type="term" value="P:response to stress"/>
    <property type="evidence" value="ECO:0007669"/>
    <property type="project" value="UniProtKB-ARBA"/>
</dbReference>
<accession>A0A401ZZC4</accession>
<dbReference type="InterPro" id="IPR007627">
    <property type="entry name" value="RNA_pol_sigma70_r2"/>
</dbReference>
<proteinExistence type="inferred from homology"/>
<dbReference type="Gene3D" id="1.10.10.10">
    <property type="entry name" value="Winged helix-like DNA-binding domain superfamily/Winged helix DNA-binding domain"/>
    <property type="match status" value="1"/>
</dbReference>
<dbReference type="SUPFAM" id="SSF88946">
    <property type="entry name" value="Sigma2 domain of RNA polymerase sigma factors"/>
    <property type="match status" value="1"/>
</dbReference>
<dbReference type="OrthoDB" id="9780299at2"/>